<dbReference type="AlphaFoldDB" id="A0AA41R0K0"/>
<evidence type="ECO:0000313" key="8">
    <source>
        <dbReference type="EMBL" id="MCJ8500627.1"/>
    </source>
</evidence>
<evidence type="ECO:0000256" key="2">
    <source>
        <dbReference type="ARBA" id="ARBA00029447"/>
    </source>
</evidence>
<feature type="domain" description="Methyl-accepting transducer" evidence="6">
    <location>
        <begin position="478"/>
        <end position="700"/>
    </location>
</feature>
<keyword evidence="1" id="KW-0145">Chemotaxis</keyword>
<dbReference type="CDD" id="cd11386">
    <property type="entry name" value="MCP_signal"/>
    <property type="match status" value="1"/>
</dbReference>
<dbReference type="PANTHER" id="PTHR43531:SF11">
    <property type="entry name" value="METHYL-ACCEPTING CHEMOTAXIS PROTEIN 3"/>
    <property type="match status" value="1"/>
</dbReference>
<reference evidence="8" key="1">
    <citation type="submission" date="2022-04" db="EMBL/GenBank/DDBJ databases">
        <title>Desulfatitalea alkaliphila sp. nov., a novel anaerobic sulfate-reducing bacterium isolated from terrestrial mud volcano, Taman Peninsula, Russia.</title>
        <authorList>
            <person name="Khomyakova M.A."/>
            <person name="Merkel A.Y."/>
            <person name="Slobodkin A.I."/>
        </authorList>
    </citation>
    <scope>NUCLEOTIDE SEQUENCE</scope>
    <source>
        <strain evidence="8">M08but</strain>
    </source>
</reference>
<dbReference type="Pfam" id="PF00672">
    <property type="entry name" value="HAMP"/>
    <property type="match status" value="1"/>
</dbReference>
<feature type="transmembrane region" description="Helical" evidence="5">
    <location>
        <begin position="312"/>
        <end position="335"/>
    </location>
</feature>
<dbReference type="Gene3D" id="1.10.287.950">
    <property type="entry name" value="Methyl-accepting chemotaxis protein"/>
    <property type="match status" value="3"/>
</dbReference>
<feature type="coiled-coil region" evidence="4">
    <location>
        <begin position="671"/>
        <end position="723"/>
    </location>
</feature>
<dbReference type="GO" id="GO:0005886">
    <property type="term" value="C:plasma membrane"/>
    <property type="evidence" value="ECO:0007669"/>
    <property type="project" value="TreeGrafter"/>
</dbReference>
<dbReference type="GO" id="GO:0006935">
    <property type="term" value="P:chemotaxis"/>
    <property type="evidence" value="ECO:0007669"/>
    <property type="project" value="UniProtKB-KW"/>
</dbReference>
<evidence type="ECO:0000256" key="3">
    <source>
        <dbReference type="PROSITE-ProRule" id="PRU00284"/>
    </source>
</evidence>
<dbReference type="SMART" id="SM00304">
    <property type="entry name" value="HAMP"/>
    <property type="match status" value="2"/>
</dbReference>
<evidence type="ECO:0000256" key="5">
    <source>
        <dbReference type="SAM" id="Phobius"/>
    </source>
</evidence>
<feature type="domain" description="HAMP" evidence="7">
    <location>
        <begin position="336"/>
        <end position="389"/>
    </location>
</feature>
<dbReference type="GO" id="GO:0004888">
    <property type="term" value="F:transmembrane signaling receptor activity"/>
    <property type="evidence" value="ECO:0007669"/>
    <property type="project" value="TreeGrafter"/>
</dbReference>
<accession>A0AA41R0K0</accession>
<dbReference type="SUPFAM" id="SSF58104">
    <property type="entry name" value="Methyl-accepting chemotaxis protein (MCP) signaling domain"/>
    <property type="match status" value="3"/>
</dbReference>
<keyword evidence="3" id="KW-0807">Transducer</keyword>
<evidence type="ECO:0000256" key="1">
    <source>
        <dbReference type="ARBA" id="ARBA00022500"/>
    </source>
</evidence>
<dbReference type="RefSeq" id="WP_246905561.1">
    <property type="nucleotide sequence ID" value="NZ_JALJRB010000007.1"/>
</dbReference>
<evidence type="ECO:0000256" key="4">
    <source>
        <dbReference type="SAM" id="Coils"/>
    </source>
</evidence>
<dbReference type="CDD" id="cd12913">
    <property type="entry name" value="PDC1_MCP_like"/>
    <property type="match status" value="1"/>
</dbReference>
<keyword evidence="4" id="KW-0175">Coiled coil</keyword>
<dbReference type="Pfam" id="PF00015">
    <property type="entry name" value="MCPsignal"/>
    <property type="match status" value="1"/>
</dbReference>
<keyword evidence="5" id="KW-1133">Transmembrane helix</keyword>
<dbReference type="InterPro" id="IPR051310">
    <property type="entry name" value="MCP_chemotaxis"/>
</dbReference>
<proteinExistence type="inferred from homology"/>
<dbReference type="Gene3D" id="3.30.450.20">
    <property type="entry name" value="PAS domain"/>
    <property type="match status" value="2"/>
</dbReference>
<organism evidence="8 9">
    <name type="scientific">Desulfatitalea alkaliphila</name>
    <dbReference type="NCBI Taxonomy" id="2929485"/>
    <lineage>
        <taxon>Bacteria</taxon>
        <taxon>Pseudomonadati</taxon>
        <taxon>Thermodesulfobacteriota</taxon>
        <taxon>Desulfobacteria</taxon>
        <taxon>Desulfobacterales</taxon>
        <taxon>Desulfosarcinaceae</taxon>
        <taxon>Desulfatitalea</taxon>
    </lineage>
</organism>
<evidence type="ECO:0000259" key="7">
    <source>
        <dbReference type="PROSITE" id="PS50885"/>
    </source>
</evidence>
<comment type="caution">
    <text evidence="8">The sequence shown here is derived from an EMBL/GenBank/DDBJ whole genome shotgun (WGS) entry which is preliminary data.</text>
</comment>
<keyword evidence="5" id="KW-0812">Transmembrane</keyword>
<name>A0AA41R0K0_9BACT</name>
<keyword evidence="9" id="KW-1185">Reference proteome</keyword>
<dbReference type="InterPro" id="IPR003660">
    <property type="entry name" value="HAMP_dom"/>
</dbReference>
<gene>
    <name evidence="8" type="ORF">MRX98_08595</name>
</gene>
<dbReference type="GO" id="GO:0007165">
    <property type="term" value="P:signal transduction"/>
    <property type="evidence" value="ECO:0007669"/>
    <property type="project" value="UniProtKB-KW"/>
</dbReference>
<dbReference type="PROSITE" id="PS50885">
    <property type="entry name" value="HAMP"/>
    <property type="match status" value="1"/>
</dbReference>
<comment type="similarity">
    <text evidence="2">Belongs to the methyl-accepting chemotaxis (MCP) protein family.</text>
</comment>
<dbReference type="PANTHER" id="PTHR43531">
    <property type="entry name" value="PROTEIN ICFG"/>
    <property type="match status" value="1"/>
</dbReference>
<evidence type="ECO:0000313" key="9">
    <source>
        <dbReference type="Proteomes" id="UP001165427"/>
    </source>
</evidence>
<dbReference type="SMART" id="SM00283">
    <property type="entry name" value="MA"/>
    <property type="match status" value="1"/>
</dbReference>
<protein>
    <submittedName>
        <fullName evidence="8">Methyl-accepting chemotaxis protein</fullName>
    </submittedName>
</protein>
<evidence type="ECO:0000259" key="6">
    <source>
        <dbReference type="PROSITE" id="PS50111"/>
    </source>
</evidence>
<dbReference type="Proteomes" id="UP001165427">
    <property type="component" value="Unassembled WGS sequence"/>
</dbReference>
<dbReference type="EMBL" id="JALJRB010000007">
    <property type="protein sequence ID" value="MCJ8500627.1"/>
    <property type="molecule type" value="Genomic_DNA"/>
</dbReference>
<dbReference type="PROSITE" id="PS50111">
    <property type="entry name" value="CHEMOTAXIS_TRANSDUC_2"/>
    <property type="match status" value="1"/>
</dbReference>
<dbReference type="CDD" id="cd06225">
    <property type="entry name" value="HAMP"/>
    <property type="match status" value="1"/>
</dbReference>
<dbReference type="InterPro" id="IPR004089">
    <property type="entry name" value="MCPsignal_dom"/>
</dbReference>
<sequence length="830" mass="90737">MRQKMAAQILLVAVLALFLSIGYIGWQARRSAMEQAEEAAVEVARHWATVVQADMQVAMDTARTLAQAFEGMKKRGTPPRDMVNGMLRNVLDEYPNFVAVWSCWEPNALDGRDKEFANAIGHDETGRFIPYWNRLDGIPSVSPLHAYDVEGRGDYYLEPLRTGKEVIFDPSTFEMNGIEQHKTVLAVPVRFEGETVGVVGIDIPLSAFEPMIKRVRFYEVGYGFLIANNGMFAAHPTRWSNVGLPMEYFEFLPQSIEAVRNGLETTEYKVSLTTGQTTFYAFAPIRVGFADKAWSIATNIPLEVINERARQIVYQAAAIGILALVILAVVVWLLVGNLTRPVLGMANTIRQVAKERDLTLDVPVTSKDEIGLMGHEFNSMMTALRESFGLVEDAAKGVNSQSGEVAKRATANRDRAEQDEKYMNEILDTVSQMGQTAGQVQQASLAQAEVANQSYERMADLIANMKQVDEATSDQIQEASVATERVAAMGETAAKVTGTAQQQGQQVLEMTRSMRAIAKSVEEMTRAAERATEQGRVVLEAAQEGRSTVDATVNGMAAIKGSSEQISEIITVITEISEQTNLLALNAAIEAARAGVHGRGFAVVADEVGKLAQRSSEAAKEITQLIKDSTNKVEEGTRLTDRSQDVLHKIARGGEINMRAIEEIAHASELLADNTEQVNSLVEDLNRLAQEIVGMAGQQGQRREAAQRALAALVEKANAISQQVSKTTEQATNVGGEMRAIVQRSEQVKKMTDSQAGRSQQLREITTTTAERAKQTASGAGQVVGITLEMQRLAANLTRQVAQFKIQKGEVVEGMQMAADNPDEKPDVEA</sequence>
<keyword evidence="5" id="KW-0472">Membrane</keyword>